<gene>
    <name evidence="7" type="ORF">BDP27DRAFT_1338092</name>
</gene>
<dbReference type="GO" id="GO:0006400">
    <property type="term" value="P:tRNA modification"/>
    <property type="evidence" value="ECO:0007669"/>
    <property type="project" value="TreeGrafter"/>
</dbReference>
<dbReference type="EC" id="3.2.2.-" evidence="6"/>
<evidence type="ECO:0000256" key="4">
    <source>
        <dbReference type="ARBA" id="ARBA00035393"/>
    </source>
</evidence>
<dbReference type="InterPro" id="IPR019438">
    <property type="entry name" value="Q_salvage"/>
</dbReference>
<evidence type="ECO:0000256" key="6">
    <source>
        <dbReference type="RuleBase" id="RU365002"/>
    </source>
</evidence>
<evidence type="ECO:0000313" key="7">
    <source>
        <dbReference type="EMBL" id="KAF9061448.1"/>
    </source>
</evidence>
<dbReference type="AlphaFoldDB" id="A0A9P5PCR0"/>
<protein>
    <recommendedName>
        <fullName evidence="3 6">Queuosine 5'-phosphate N-glycosylase/hydrolase</fullName>
        <ecNumber evidence="6">3.2.2.-</ecNumber>
    </recommendedName>
    <alternativeName>
        <fullName evidence="4 6">Queuosine-nucleotide N-glycosylase/hydrolase</fullName>
    </alternativeName>
</protein>
<keyword evidence="1 6" id="KW-0378">Hydrolase</keyword>
<keyword evidence="8" id="KW-1185">Reference proteome</keyword>
<dbReference type="PANTHER" id="PTHR21314">
    <property type="entry name" value="QUEUOSINE 5'-PHOSPHATE N-GLYCOSYLASE_HYDROLASE-RELATED"/>
    <property type="match status" value="1"/>
</dbReference>
<comment type="caution">
    <text evidence="7">The sequence shown here is derived from an EMBL/GenBank/DDBJ whole genome shotgun (WGS) entry which is preliminary data.</text>
</comment>
<evidence type="ECO:0000313" key="8">
    <source>
        <dbReference type="Proteomes" id="UP000772434"/>
    </source>
</evidence>
<sequence length="346" mass="38835">MANNLANDIDYASCLNEKIVILAEDGLNPVIESAQFAYKKTNLVQVNPEGISVAAQHWQTGWEDPKAKVWTGYWSLVASLNRALSDNIPITEPYFYSSEALCPDSLLSSVFRASCQSKETIPLLKERIAVMRELGFILCHSFGGSFHGFLEEFQRRHNGEGSALDLVKMVIETFPSFRDEVFYEGKTVCMWKRAQILVAETWAAFYPDPSVTKIHPLFPGARGPMIGQLTMFADYRVPQILHHLKILVYPNALVQKLCAGVAIDPGSTEEISIRAGSIVAVEMVREAILKLIADEEDAEENKEISSVLIDFFLWDLAKKLETGEDKIEGFETADIIPAHRTRSIWY</sequence>
<name>A0A9P5PCR0_9AGAR</name>
<accession>A0A9P5PCR0</accession>
<reference evidence="7" key="1">
    <citation type="submission" date="2020-11" db="EMBL/GenBank/DDBJ databases">
        <authorList>
            <consortium name="DOE Joint Genome Institute"/>
            <person name="Ahrendt S."/>
            <person name="Riley R."/>
            <person name="Andreopoulos W."/>
            <person name="Labutti K."/>
            <person name="Pangilinan J."/>
            <person name="Ruiz-Duenas F.J."/>
            <person name="Barrasa J.M."/>
            <person name="Sanchez-Garcia M."/>
            <person name="Camarero S."/>
            <person name="Miyauchi S."/>
            <person name="Serrano A."/>
            <person name="Linde D."/>
            <person name="Babiker R."/>
            <person name="Drula E."/>
            <person name="Ayuso-Fernandez I."/>
            <person name="Pacheco R."/>
            <person name="Padilla G."/>
            <person name="Ferreira P."/>
            <person name="Barriuso J."/>
            <person name="Kellner H."/>
            <person name="Castanera R."/>
            <person name="Alfaro M."/>
            <person name="Ramirez L."/>
            <person name="Pisabarro A.G."/>
            <person name="Kuo A."/>
            <person name="Tritt A."/>
            <person name="Lipzen A."/>
            <person name="He G."/>
            <person name="Yan M."/>
            <person name="Ng V."/>
            <person name="Cullen D."/>
            <person name="Martin F."/>
            <person name="Rosso M.-N."/>
            <person name="Henrissat B."/>
            <person name="Hibbett D."/>
            <person name="Martinez A.T."/>
            <person name="Grigoriev I.V."/>
        </authorList>
    </citation>
    <scope>NUCLEOTIDE SEQUENCE</scope>
    <source>
        <strain evidence="7">AH 40177</strain>
    </source>
</reference>
<evidence type="ECO:0000256" key="5">
    <source>
        <dbReference type="ARBA" id="ARBA00048204"/>
    </source>
</evidence>
<dbReference type="OrthoDB" id="416777at2759"/>
<evidence type="ECO:0000256" key="2">
    <source>
        <dbReference type="ARBA" id="ARBA00035119"/>
    </source>
</evidence>
<comment type="function">
    <text evidence="6">Catalyzes the hydrolysis of queuosine 5'-phosphate, releasing the nucleobase queuine (q). Is required for salvage of queuine from exogenous queuosine (Q) that is imported and then converted to queuosine 5'-phosphate intracellularly.</text>
</comment>
<organism evidence="7 8">
    <name type="scientific">Rhodocollybia butyracea</name>
    <dbReference type="NCBI Taxonomy" id="206335"/>
    <lineage>
        <taxon>Eukaryota</taxon>
        <taxon>Fungi</taxon>
        <taxon>Dikarya</taxon>
        <taxon>Basidiomycota</taxon>
        <taxon>Agaricomycotina</taxon>
        <taxon>Agaricomycetes</taxon>
        <taxon>Agaricomycetidae</taxon>
        <taxon>Agaricales</taxon>
        <taxon>Marasmiineae</taxon>
        <taxon>Omphalotaceae</taxon>
        <taxon>Rhodocollybia</taxon>
    </lineage>
</organism>
<dbReference type="PANTHER" id="PTHR21314:SF0">
    <property type="entry name" value="QUEUOSINE 5'-PHOSPHATE N-GLYCOSYLASE_HYDROLASE"/>
    <property type="match status" value="1"/>
</dbReference>
<proteinExistence type="inferred from homology"/>
<dbReference type="EMBL" id="JADNRY010000202">
    <property type="protein sequence ID" value="KAF9061448.1"/>
    <property type="molecule type" value="Genomic_DNA"/>
</dbReference>
<comment type="similarity">
    <text evidence="2 6">Belongs to the QNG1 protein family.</text>
</comment>
<evidence type="ECO:0000256" key="3">
    <source>
        <dbReference type="ARBA" id="ARBA00035306"/>
    </source>
</evidence>
<dbReference type="GO" id="GO:0016787">
    <property type="term" value="F:hydrolase activity"/>
    <property type="evidence" value="ECO:0007669"/>
    <property type="project" value="UniProtKB-KW"/>
</dbReference>
<dbReference type="Proteomes" id="UP000772434">
    <property type="component" value="Unassembled WGS sequence"/>
</dbReference>
<evidence type="ECO:0000256" key="1">
    <source>
        <dbReference type="ARBA" id="ARBA00022801"/>
    </source>
</evidence>
<comment type="catalytic activity">
    <reaction evidence="5 6">
        <text>queuosine 5'-phosphate + H2O = queuine + D-ribose 5-phosphate</text>
        <dbReference type="Rhea" id="RHEA:75387"/>
        <dbReference type="ChEBI" id="CHEBI:15377"/>
        <dbReference type="ChEBI" id="CHEBI:17433"/>
        <dbReference type="ChEBI" id="CHEBI:78346"/>
        <dbReference type="ChEBI" id="CHEBI:194371"/>
    </reaction>
    <physiologicalReaction direction="left-to-right" evidence="5 6">
        <dbReference type="Rhea" id="RHEA:75388"/>
    </physiologicalReaction>
</comment>
<dbReference type="Pfam" id="PF10343">
    <property type="entry name" value="Q_salvage"/>
    <property type="match status" value="1"/>
</dbReference>